<evidence type="ECO:0000313" key="14">
    <source>
        <dbReference type="Ensembl" id="ENSEEEP00000028863.2"/>
    </source>
</evidence>
<comment type="catalytic activity">
    <reaction evidence="10">
        <text>2 oxidized [cytochrome P450] + NADPH = 2 reduced [cytochrome P450] + NADP(+) + H(+)</text>
        <dbReference type="Rhea" id="RHEA:24040"/>
        <dbReference type="Rhea" id="RHEA-COMP:14627"/>
        <dbReference type="Rhea" id="RHEA-COMP:14628"/>
        <dbReference type="ChEBI" id="CHEBI:15378"/>
        <dbReference type="ChEBI" id="CHEBI:55376"/>
        <dbReference type="ChEBI" id="CHEBI:57783"/>
        <dbReference type="ChEBI" id="CHEBI:58349"/>
        <dbReference type="ChEBI" id="CHEBI:60344"/>
        <dbReference type="EC" id="1.6.2.4"/>
    </reaction>
</comment>
<dbReference type="PRINTS" id="PR00371">
    <property type="entry name" value="FPNCR"/>
</dbReference>
<dbReference type="AlphaFoldDB" id="A0A4W4FUZ8"/>
<dbReference type="GeneTree" id="ENSGT00940000156847"/>
<reference evidence="15" key="1">
    <citation type="journal article" date="2014" name="Science">
        <title>Nonhuman genetics. Genomic basis for the convergent evolution of electric organs.</title>
        <authorList>
            <person name="Gallant J.R."/>
            <person name="Traeger L.L."/>
            <person name="Volkening J.D."/>
            <person name="Moffett H."/>
            <person name="Chen P.H."/>
            <person name="Novina C.D."/>
            <person name="Phillips G.N.Jr."/>
            <person name="Anand R."/>
            <person name="Wells G.B."/>
            <person name="Pinch M."/>
            <person name="Guth R."/>
            <person name="Unguez G.A."/>
            <person name="Albert J.S."/>
            <person name="Zakon H.H."/>
            <person name="Samanta M.P."/>
            <person name="Sussman M.R."/>
        </authorList>
    </citation>
    <scope>NUCLEOTIDE SEQUENCE [LARGE SCALE GENOMIC DNA]</scope>
</reference>
<evidence type="ECO:0000313" key="15">
    <source>
        <dbReference type="Proteomes" id="UP000314983"/>
    </source>
</evidence>
<protein>
    <recommendedName>
        <fullName evidence="10">NADPH--cytochrome P450 reductase</fullName>
        <ecNumber evidence="10">1.6.2.4</ecNumber>
    </recommendedName>
</protein>
<evidence type="ECO:0000256" key="6">
    <source>
        <dbReference type="ARBA" id="ARBA00022827"/>
    </source>
</evidence>
<dbReference type="InterPro" id="IPR029039">
    <property type="entry name" value="Flavoprotein-like_sf"/>
</dbReference>
<keyword evidence="3" id="KW-0285">Flavoprotein</keyword>
<reference evidence="15" key="2">
    <citation type="journal article" date="2017" name="Sci. Adv.">
        <title>A tail of two voltages: Proteomic comparison of the three electric organs of the electric eel.</title>
        <authorList>
            <person name="Traeger L.L."/>
            <person name="Sabat G."/>
            <person name="Barrett-Wilt G.A."/>
            <person name="Wells G.B."/>
            <person name="Sussman M.R."/>
        </authorList>
    </citation>
    <scope>NUCLEOTIDE SEQUENCE [LARGE SCALE GENOMIC DNA]</scope>
</reference>
<dbReference type="GO" id="GO:0010181">
    <property type="term" value="F:FMN binding"/>
    <property type="evidence" value="ECO:0007669"/>
    <property type="project" value="InterPro"/>
</dbReference>
<dbReference type="Pfam" id="PF00258">
    <property type="entry name" value="Flavodoxin_1"/>
    <property type="match status" value="1"/>
</dbReference>
<evidence type="ECO:0000256" key="1">
    <source>
        <dbReference type="ARBA" id="ARBA00001917"/>
    </source>
</evidence>
<evidence type="ECO:0000256" key="7">
    <source>
        <dbReference type="ARBA" id="ARBA00022857"/>
    </source>
</evidence>
<dbReference type="InterPro" id="IPR008254">
    <property type="entry name" value="Flavodoxin/NO_synth"/>
</dbReference>
<dbReference type="GO" id="GO:0009725">
    <property type="term" value="P:response to hormone"/>
    <property type="evidence" value="ECO:0007669"/>
    <property type="project" value="TreeGrafter"/>
</dbReference>
<keyword evidence="15" id="KW-1185">Reference proteome</keyword>
<accession>A0A4W4FUZ8</accession>
<dbReference type="InterPro" id="IPR001709">
    <property type="entry name" value="Flavoprot_Pyr_Nucl_cyt_Rdtase"/>
</dbReference>
<dbReference type="InterPro" id="IPR017927">
    <property type="entry name" value="FAD-bd_FR_type"/>
</dbReference>
<dbReference type="PROSITE" id="PS50902">
    <property type="entry name" value="FLAVODOXIN_LIKE"/>
    <property type="match status" value="1"/>
</dbReference>
<dbReference type="InterPro" id="IPR003097">
    <property type="entry name" value="CysJ-like_FAD-binding"/>
</dbReference>
<dbReference type="Proteomes" id="UP000314983">
    <property type="component" value="Chromosome 7"/>
</dbReference>
<evidence type="ECO:0000256" key="9">
    <source>
        <dbReference type="ARBA" id="ARBA00023136"/>
    </source>
</evidence>
<dbReference type="GO" id="GO:0003958">
    <property type="term" value="F:NADPH-hemoprotein reductase activity"/>
    <property type="evidence" value="ECO:0007669"/>
    <property type="project" value="UniProtKB-EC"/>
</dbReference>
<dbReference type="InterPro" id="IPR001094">
    <property type="entry name" value="Flavdoxin-like"/>
</dbReference>
<gene>
    <name evidence="14" type="primary">porb</name>
</gene>
<dbReference type="InterPro" id="IPR023173">
    <property type="entry name" value="NADPH_Cyt_P450_Rdtase_alpha"/>
</dbReference>
<keyword evidence="11" id="KW-0812">Transmembrane</keyword>
<sequence length="665" mass="75489">GGTTESGGERGSLLCNEGLLSNLDIFLFSLIAGVIIYWLMFRKKPVTIPDFPKLETQAPTARETSFIEKMKKTGKNIVVFYGSQTGTAEEFANRLSKDAQRYGMKGMAADPEEYDMSELTRLKEISNSLAIFCMATYGEGDPTDNAQDFYDWLQESDADLNGLHYTVFALGNKTYEHYNAMGKYVDKRLSELGGSRIFDLGMGDDDGNLEEDFVSWREQFWPAVCEHFGVEATGEEFSIRQYELKVHEDLNMNKVYTGELGRLKSFENQKPPFDAKNPFLAPVTVNRKLNKGGDRHLMHLELDITGSKIRYESGDHVAVYPTNDAAIVSRLGDVLGVDLDTVISLNNLDEESNKKHPFPCPTTYHTALTHYLDVTNPPRTNVLYELAQYATDPKDQENMRKMASSSPEGKAQYQSWVLDSCRNILAILEDMPSLRPPIDHLCELLPRLQARYYSIASSSKHPHLCCGSGGTRQKTGRVNKGVATNWLKGRVPNDNGHKATVPMYIRKSQFRLPFKAATDNHDRPWHRNRPLHGFIQERAWLREKGKEVGETVLYFGCRHRSEDFLYQEQLEAYEETGVLTQLSVAFSRDQELKASVRAASVKNNKQAIWRQIHTDNPSPNHCPPLCPLGYARNMARDVQTTFYEIATDYIKKLMTKGRYSQDVWS</sequence>
<keyword evidence="8 10" id="KW-0560">Oxidoreductase</keyword>
<comment type="similarity">
    <text evidence="10">In the C-terminal section; belongs to the flavoprotein pyridine nucleotide cytochrome reductase family.</text>
</comment>
<dbReference type="InterPro" id="IPR023208">
    <property type="entry name" value="P450R"/>
</dbReference>
<dbReference type="EC" id="1.6.2.4" evidence="10"/>
<dbReference type="SUPFAM" id="SSF63380">
    <property type="entry name" value="Riboflavin synthase domain-like"/>
    <property type="match status" value="1"/>
</dbReference>
<dbReference type="Gene3D" id="3.40.50.360">
    <property type="match status" value="1"/>
</dbReference>
<reference evidence="14" key="4">
    <citation type="submission" date="2025-08" db="UniProtKB">
        <authorList>
            <consortium name="Ensembl"/>
        </authorList>
    </citation>
    <scope>IDENTIFICATION</scope>
</reference>
<evidence type="ECO:0000256" key="5">
    <source>
        <dbReference type="ARBA" id="ARBA00022824"/>
    </source>
</evidence>
<evidence type="ECO:0000256" key="11">
    <source>
        <dbReference type="SAM" id="Phobius"/>
    </source>
</evidence>
<keyword evidence="11" id="KW-1133">Transmembrane helix</keyword>
<name>A0A4W4FUZ8_ELEEL</name>
<evidence type="ECO:0000256" key="2">
    <source>
        <dbReference type="ARBA" id="ARBA00001974"/>
    </source>
</evidence>
<dbReference type="GO" id="GO:0005829">
    <property type="term" value="C:cytosol"/>
    <property type="evidence" value="ECO:0007669"/>
    <property type="project" value="TreeGrafter"/>
</dbReference>
<dbReference type="PRINTS" id="PR00369">
    <property type="entry name" value="FLAVODOXIN"/>
</dbReference>
<keyword evidence="6" id="KW-0274">FAD</keyword>
<comment type="cofactor">
    <cofactor evidence="2">
        <name>FAD</name>
        <dbReference type="ChEBI" id="CHEBI:57692"/>
    </cofactor>
</comment>
<feature type="domain" description="FAD-binding FR-type" evidence="13">
    <location>
        <begin position="276"/>
        <end position="513"/>
    </location>
</feature>
<dbReference type="SUPFAM" id="SSF52218">
    <property type="entry name" value="Flavoproteins"/>
    <property type="match status" value="1"/>
</dbReference>
<feature type="transmembrane region" description="Helical" evidence="11">
    <location>
        <begin position="20"/>
        <end position="40"/>
    </location>
</feature>
<comment type="subcellular location">
    <subcellularLocation>
        <location evidence="10">Endoplasmic reticulum membrane</location>
    </subcellularLocation>
</comment>
<dbReference type="Gene3D" id="1.20.990.10">
    <property type="entry name" value="NADPH-cytochrome p450 Reductase, Chain A, domain 3"/>
    <property type="match status" value="1"/>
</dbReference>
<comment type="cofactor">
    <cofactor evidence="1">
        <name>FMN</name>
        <dbReference type="ChEBI" id="CHEBI:58210"/>
    </cofactor>
</comment>
<feature type="domain" description="Flavodoxin-like" evidence="12">
    <location>
        <begin position="77"/>
        <end position="221"/>
    </location>
</feature>
<dbReference type="Gene3D" id="3.40.50.80">
    <property type="entry name" value="Nucleotide-binding domain of ferredoxin-NADP reductase (FNR) module"/>
    <property type="match status" value="1"/>
</dbReference>
<reference evidence="14" key="3">
    <citation type="submission" date="2020-05" db="EMBL/GenBank/DDBJ databases">
        <title>Electrophorus electricus (electric eel) genome, fEleEle1, primary haplotype.</title>
        <authorList>
            <person name="Myers G."/>
            <person name="Meyer A."/>
            <person name="Fedrigo O."/>
            <person name="Formenti G."/>
            <person name="Rhie A."/>
            <person name="Tracey A."/>
            <person name="Sims Y."/>
            <person name="Jarvis E.D."/>
        </authorList>
    </citation>
    <scope>NUCLEOTIDE SEQUENCE [LARGE SCALE GENOMIC DNA]</scope>
</reference>
<dbReference type="FunFam" id="1.20.990.10:FF:000001">
    <property type="entry name" value="NADPH--cytochrome P450 reductase"/>
    <property type="match status" value="1"/>
</dbReference>
<dbReference type="PROSITE" id="PS51384">
    <property type="entry name" value="FAD_FR"/>
    <property type="match status" value="1"/>
</dbReference>
<dbReference type="Gene3D" id="2.40.30.10">
    <property type="entry name" value="Translation factors"/>
    <property type="match status" value="1"/>
</dbReference>
<dbReference type="Pfam" id="PF00667">
    <property type="entry name" value="FAD_binding_1"/>
    <property type="match status" value="1"/>
</dbReference>
<dbReference type="InterPro" id="IPR017938">
    <property type="entry name" value="Riboflavin_synthase-like_b-brl"/>
</dbReference>
<organism evidence="14 15">
    <name type="scientific">Electrophorus electricus</name>
    <name type="common">Electric eel</name>
    <name type="synonym">Gymnotus electricus</name>
    <dbReference type="NCBI Taxonomy" id="8005"/>
    <lineage>
        <taxon>Eukaryota</taxon>
        <taxon>Metazoa</taxon>
        <taxon>Chordata</taxon>
        <taxon>Craniata</taxon>
        <taxon>Vertebrata</taxon>
        <taxon>Euteleostomi</taxon>
        <taxon>Actinopterygii</taxon>
        <taxon>Neopterygii</taxon>
        <taxon>Teleostei</taxon>
        <taxon>Ostariophysi</taxon>
        <taxon>Gymnotiformes</taxon>
        <taxon>Gymnotoidei</taxon>
        <taxon>Gymnotidae</taxon>
        <taxon>Electrophorus</taxon>
    </lineage>
</organism>
<dbReference type="FunFam" id="3.40.50.360:FF:000009">
    <property type="entry name" value="NADPH--cytochrome P450 reductase"/>
    <property type="match status" value="1"/>
</dbReference>
<evidence type="ECO:0000256" key="4">
    <source>
        <dbReference type="ARBA" id="ARBA00022643"/>
    </source>
</evidence>
<evidence type="ECO:0000256" key="10">
    <source>
        <dbReference type="PIRNR" id="PIRNR000208"/>
    </source>
</evidence>
<dbReference type="PANTHER" id="PTHR19384">
    <property type="entry name" value="NITRIC OXIDE SYNTHASE-RELATED"/>
    <property type="match status" value="1"/>
</dbReference>
<dbReference type="SUPFAM" id="SSF52343">
    <property type="entry name" value="Ferredoxin reductase-like, C-terminal NADP-linked domain"/>
    <property type="match status" value="1"/>
</dbReference>
<dbReference type="PIRSF" id="PIRSF000208">
    <property type="entry name" value="P450R"/>
    <property type="match status" value="1"/>
</dbReference>
<keyword evidence="4" id="KW-0288">FMN</keyword>
<keyword evidence="7 10" id="KW-0521">NADP</keyword>
<evidence type="ECO:0000259" key="13">
    <source>
        <dbReference type="PROSITE" id="PS51384"/>
    </source>
</evidence>
<proteinExistence type="inferred from homology"/>
<evidence type="ECO:0000256" key="3">
    <source>
        <dbReference type="ARBA" id="ARBA00022630"/>
    </source>
</evidence>
<keyword evidence="5 10" id="KW-0256">Endoplasmic reticulum</keyword>
<evidence type="ECO:0000259" key="12">
    <source>
        <dbReference type="PROSITE" id="PS50902"/>
    </source>
</evidence>
<dbReference type="Ensembl" id="ENSEEET00000029201.2">
    <property type="protein sequence ID" value="ENSEEEP00000028863.2"/>
    <property type="gene ID" value="ENSEEEG00000012887.2"/>
</dbReference>
<dbReference type="InterPro" id="IPR039261">
    <property type="entry name" value="FNR_nucleotide-bd"/>
</dbReference>
<reference evidence="14" key="5">
    <citation type="submission" date="2025-09" db="UniProtKB">
        <authorList>
            <consortium name="Ensembl"/>
        </authorList>
    </citation>
    <scope>IDENTIFICATION</scope>
</reference>
<evidence type="ECO:0000256" key="8">
    <source>
        <dbReference type="ARBA" id="ARBA00023002"/>
    </source>
</evidence>
<dbReference type="GO" id="GO:0050660">
    <property type="term" value="F:flavin adenine dinucleotide binding"/>
    <property type="evidence" value="ECO:0007669"/>
    <property type="project" value="TreeGrafter"/>
</dbReference>
<dbReference type="PANTHER" id="PTHR19384:SF17">
    <property type="entry name" value="NADPH--CYTOCHROME P450 REDUCTASE"/>
    <property type="match status" value="1"/>
</dbReference>
<keyword evidence="9 10" id="KW-0472">Membrane</keyword>
<dbReference type="GO" id="GO:0005789">
    <property type="term" value="C:endoplasmic reticulum membrane"/>
    <property type="evidence" value="ECO:0007669"/>
    <property type="project" value="UniProtKB-SubCell"/>
</dbReference>
<comment type="function">
    <text evidence="10">This enzyme is required for electron transfer from NADP to cytochrome P450.</text>
</comment>